<organism evidence="2 3">
    <name type="scientific">Chironomus riparius</name>
    <dbReference type="NCBI Taxonomy" id="315576"/>
    <lineage>
        <taxon>Eukaryota</taxon>
        <taxon>Metazoa</taxon>
        <taxon>Ecdysozoa</taxon>
        <taxon>Arthropoda</taxon>
        <taxon>Hexapoda</taxon>
        <taxon>Insecta</taxon>
        <taxon>Pterygota</taxon>
        <taxon>Neoptera</taxon>
        <taxon>Endopterygota</taxon>
        <taxon>Diptera</taxon>
        <taxon>Nematocera</taxon>
        <taxon>Chironomoidea</taxon>
        <taxon>Chironomidae</taxon>
        <taxon>Chironominae</taxon>
        <taxon>Chironomus</taxon>
    </lineage>
</organism>
<sequence length="94" mass="10936">MSEIFAAIIVFFVFFLLFCSCTLCLWSFVNILVSVKKRLRRPNELNRSTSVDEDSTVININQEHNRNPFATQVSLPPSYELLTPPPKYEEFFKS</sequence>
<evidence type="ECO:0000313" key="3">
    <source>
        <dbReference type="Proteomes" id="UP001153620"/>
    </source>
</evidence>
<reference evidence="2" key="2">
    <citation type="submission" date="2022-10" db="EMBL/GenBank/DDBJ databases">
        <authorList>
            <consortium name="ENA_rothamsted_submissions"/>
            <consortium name="culmorum"/>
            <person name="King R."/>
        </authorList>
    </citation>
    <scope>NUCLEOTIDE SEQUENCE</scope>
</reference>
<dbReference type="Proteomes" id="UP001153620">
    <property type="component" value="Chromosome 3"/>
</dbReference>
<dbReference type="EMBL" id="OU895879">
    <property type="protein sequence ID" value="CAG9806762.1"/>
    <property type="molecule type" value="Genomic_DNA"/>
</dbReference>
<keyword evidence="1" id="KW-0472">Membrane</keyword>
<evidence type="ECO:0000256" key="1">
    <source>
        <dbReference type="SAM" id="Phobius"/>
    </source>
</evidence>
<name>A0A9N9WWL1_9DIPT</name>
<keyword evidence="3" id="KW-1185">Reference proteome</keyword>
<feature type="transmembrane region" description="Helical" evidence="1">
    <location>
        <begin position="6"/>
        <end position="33"/>
    </location>
</feature>
<protein>
    <submittedName>
        <fullName evidence="2">Uncharacterized protein</fullName>
    </submittedName>
</protein>
<dbReference type="AlphaFoldDB" id="A0A9N9WWL1"/>
<reference evidence="2" key="1">
    <citation type="submission" date="2022-01" db="EMBL/GenBank/DDBJ databases">
        <authorList>
            <person name="King R."/>
        </authorList>
    </citation>
    <scope>NUCLEOTIDE SEQUENCE</scope>
</reference>
<keyword evidence="1" id="KW-1133">Transmembrane helix</keyword>
<proteinExistence type="predicted"/>
<accession>A0A9N9WWL1</accession>
<gene>
    <name evidence="2" type="ORF">CHIRRI_LOCUS9616</name>
</gene>
<keyword evidence="1" id="KW-0812">Transmembrane</keyword>
<evidence type="ECO:0000313" key="2">
    <source>
        <dbReference type="EMBL" id="CAG9806762.1"/>
    </source>
</evidence>